<keyword evidence="3 5" id="KW-1133">Transmembrane helix</keyword>
<feature type="non-terminal residue" evidence="7">
    <location>
        <position position="336"/>
    </location>
</feature>
<evidence type="ECO:0000256" key="5">
    <source>
        <dbReference type="SAM" id="Phobius"/>
    </source>
</evidence>
<proteinExistence type="predicted"/>
<feature type="transmembrane region" description="Helical" evidence="5">
    <location>
        <begin position="160"/>
        <end position="182"/>
    </location>
</feature>
<name>A0A7L3XCT8_9AVES</name>
<comment type="caution">
    <text evidence="7">The sequence shown here is derived from an EMBL/GenBank/DDBJ whole genome shotgun (WGS) entry which is preliminary data.</text>
</comment>
<feature type="transmembrane region" description="Helical" evidence="5">
    <location>
        <begin position="310"/>
        <end position="330"/>
    </location>
</feature>
<dbReference type="GO" id="GO:0022857">
    <property type="term" value="F:transmembrane transporter activity"/>
    <property type="evidence" value="ECO:0007669"/>
    <property type="project" value="InterPro"/>
</dbReference>
<feature type="transmembrane region" description="Helical" evidence="5">
    <location>
        <begin position="76"/>
        <end position="96"/>
    </location>
</feature>
<gene>
    <name evidence="7" type="primary">Slc22a18</name>
    <name evidence="7" type="ORF">CALBOR_R10110</name>
</gene>
<feature type="transmembrane region" description="Helical" evidence="5">
    <location>
        <begin position="279"/>
        <end position="298"/>
    </location>
</feature>
<dbReference type="Pfam" id="PF07690">
    <property type="entry name" value="MFS_1"/>
    <property type="match status" value="1"/>
</dbReference>
<dbReference type="EMBL" id="VZUG01007956">
    <property type="protein sequence ID" value="NXV86992.1"/>
    <property type="molecule type" value="Genomic_DNA"/>
</dbReference>
<dbReference type="GO" id="GO:0005635">
    <property type="term" value="C:nuclear envelope"/>
    <property type="evidence" value="ECO:0007669"/>
    <property type="project" value="TreeGrafter"/>
</dbReference>
<dbReference type="PRINTS" id="PR01035">
    <property type="entry name" value="TCRTETA"/>
</dbReference>
<dbReference type="InterPro" id="IPR011701">
    <property type="entry name" value="MFS"/>
</dbReference>
<feature type="non-terminal residue" evidence="7">
    <location>
        <position position="1"/>
    </location>
</feature>
<dbReference type="InterPro" id="IPR036259">
    <property type="entry name" value="MFS_trans_sf"/>
</dbReference>
<dbReference type="SUPFAM" id="SSF103473">
    <property type="entry name" value="MFS general substrate transporter"/>
    <property type="match status" value="1"/>
</dbReference>
<evidence type="ECO:0000256" key="1">
    <source>
        <dbReference type="ARBA" id="ARBA00004141"/>
    </source>
</evidence>
<comment type="subcellular location">
    <subcellularLocation>
        <location evidence="1">Membrane</location>
        <topology evidence="1">Multi-pass membrane protein</topology>
    </subcellularLocation>
</comment>
<organism evidence="7 8">
    <name type="scientific">Calonectris borealis</name>
    <name type="common">Cory's shearwater</name>
    <dbReference type="NCBI Taxonomy" id="1323832"/>
    <lineage>
        <taxon>Eukaryota</taxon>
        <taxon>Metazoa</taxon>
        <taxon>Chordata</taxon>
        <taxon>Craniata</taxon>
        <taxon>Vertebrata</taxon>
        <taxon>Euteleostomi</taxon>
        <taxon>Archelosauria</taxon>
        <taxon>Archosauria</taxon>
        <taxon>Dinosauria</taxon>
        <taxon>Saurischia</taxon>
        <taxon>Theropoda</taxon>
        <taxon>Coelurosauria</taxon>
        <taxon>Aves</taxon>
        <taxon>Neognathae</taxon>
        <taxon>Neoaves</taxon>
        <taxon>Aequornithes</taxon>
        <taxon>Procellariiformes</taxon>
        <taxon>Procellariidae</taxon>
        <taxon>Calonectris</taxon>
    </lineage>
</organism>
<evidence type="ECO:0000313" key="7">
    <source>
        <dbReference type="EMBL" id="NXV86992.1"/>
    </source>
</evidence>
<dbReference type="PANTHER" id="PTHR24002">
    <property type="entry name" value="SOLUTE CARRIER FAMILY 22 MEMBER 18"/>
    <property type="match status" value="1"/>
</dbReference>
<keyword evidence="8" id="KW-1185">Reference proteome</keyword>
<dbReference type="GO" id="GO:0016020">
    <property type="term" value="C:membrane"/>
    <property type="evidence" value="ECO:0007669"/>
    <property type="project" value="UniProtKB-SubCell"/>
</dbReference>
<dbReference type="InterPro" id="IPR001958">
    <property type="entry name" value="Tet-R_TetA/multi-R_MdtG-like"/>
</dbReference>
<protein>
    <submittedName>
        <fullName evidence="7">S22AI protein</fullName>
    </submittedName>
</protein>
<dbReference type="PANTHER" id="PTHR24002:SF3">
    <property type="entry name" value="SOLUTE CARRIER FAMILY 22 MEMBER 18"/>
    <property type="match status" value="1"/>
</dbReference>
<keyword evidence="4 5" id="KW-0472">Membrane</keyword>
<sequence length="336" mass="36234">MSAMNTKASSGGEEEALEMRSKTLGESGCSGEIKRGQAILVAYLIATLELTFLFMQMGVMPYLAKSLGLDSVGFGYLQTTFGVLQLVGGPIFGRFADQFGTRAALILSCASGSAFFLLMSISTSIPLLFLSRLPAVFMHGLPGAQKLITDLTTPSQRADALGKLGLCFGIGIIIGSALGGVLSTTFGIFVPMYVGLVGNLMNTMIAMVWIPLQARPKSDHRVTEHSNVFSFREILYLMKFPGVMEIFIVKVFAGLPVGLFLIMFSIISMDFFGLEAVESGYLMSYFGVLQMVVQGLVVGKLTNRCSERTLLRLSVFVFAGVGLGMVRLGVKWCLLI</sequence>
<feature type="transmembrane region" description="Helical" evidence="5">
    <location>
        <begin position="103"/>
        <end position="121"/>
    </location>
</feature>
<feature type="transmembrane region" description="Helical" evidence="5">
    <location>
        <begin position="188"/>
        <end position="212"/>
    </location>
</feature>
<evidence type="ECO:0000313" key="8">
    <source>
        <dbReference type="Proteomes" id="UP000535403"/>
    </source>
</evidence>
<evidence type="ECO:0000259" key="6">
    <source>
        <dbReference type="PROSITE" id="PS50850"/>
    </source>
</evidence>
<keyword evidence="2 5" id="KW-0812">Transmembrane</keyword>
<accession>A0A7L3XCT8</accession>
<feature type="domain" description="Major facilitator superfamily (MFS) profile" evidence="6">
    <location>
        <begin position="35"/>
        <end position="336"/>
    </location>
</feature>
<dbReference type="CDD" id="cd17331">
    <property type="entry name" value="MFS_SLC22A18"/>
    <property type="match status" value="1"/>
</dbReference>
<evidence type="ECO:0000256" key="3">
    <source>
        <dbReference type="ARBA" id="ARBA00022989"/>
    </source>
</evidence>
<dbReference type="Gene3D" id="1.20.1250.20">
    <property type="entry name" value="MFS general substrate transporter like domains"/>
    <property type="match status" value="1"/>
</dbReference>
<dbReference type="PROSITE" id="PS50850">
    <property type="entry name" value="MFS"/>
    <property type="match status" value="1"/>
</dbReference>
<evidence type="ECO:0000256" key="2">
    <source>
        <dbReference type="ARBA" id="ARBA00022692"/>
    </source>
</evidence>
<reference evidence="7 8" key="1">
    <citation type="submission" date="2019-09" db="EMBL/GenBank/DDBJ databases">
        <title>Bird 10,000 Genomes (B10K) Project - Family phase.</title>
        <authorList>
            <person name="Zhang G."/>
        </authorList>
    </citation>
    <scope>NUCLEOTIDE SEQUENCE [LARGE SCALE GENOMIC DNA]</scope>
    <source>
        <strain evidence="7">OUT-0025</strain>
        <tissue evidence="7">Blood</tissue>
    </source>
</reference>
<dbReference type="Proteomes" id="UP000535403">
    <property type="component" value="Unassembled WGS sequence"/>
</dbReference>
<dbReference type="InterPro" id="IPR020846">
    <property type="entry name" value="MFS_dom"/>
</dbReference>
<evidence type="ECO:0000256" key="4">
    <source>
        <dbReference type="ARBA" id="ARBA00023136"/>
    </source>
</evidence>
<dbReference type="AlphaFoldDB" id="A0A7L3XCT8"/>
<feature type="transmembrane region" description="Helical" evidence="5">
    <location>
        <begin position="247"/>
        <end position="267"/>
    </location>
</feature>
<feature type="transmembrane region" description="Helical" evidence="5">
    <location>
        <begin position="40"/>
        <end position="64"/>
    </location>
</feature>